<evidence type="ECO:0000256" key="6">
    <source>
        <dbReference type="ARBA" id="ARBA00022741"/>
    </source>
</evidence>
<dbReference type="KEGG" id="pmq:PM3016_2496"/>
<evidence type="ECO:0000256" key="2">
    <source>
        <dbReference type="ARBA" id="ARBA00022475"/>
    </source>
</evidence>
<protein>
    <submittedName>
        <fullName evidence="14">Signal transduction histidine kinase LytS</fullName>
    </submittedName>
</protein>
<evidence type="ECO:0000313" key="15">
    <source>
        <dbReference type="Proteomes" id="UP000007523"/>
    </source>
</evidence>
<keyword evidence="11 12" id="KW-0472">Membrane</keyword>
<dbReference type="InterPro" id="IPR036890">
    <property type="entry name" value="HATPase_C_sf"/>
</dbReference>
<dbReference type="InterPro" id="IPR003660">
    <property type="entry name" value="HAMP_dom"/>
</dbReference>
<dbReference type="SMART" id="SM00304">
    <property type="entry name" value="HAMP"/>
    <property type="match status" value="1"/>
</dbReference>
<sequence>MIQLKRLLHILGSRSIVAKLMAAFLLVVLPLCICSIWITYNSSKQMQQEIERANESKLHFYYSHLEFELNRITALVTEYAFDETLSTFSTRIPIMSPYEKAANLNWIHTKLKQIRETSPYIGDVVYYVPRIGKRVSAQEGITDVPAEQWQGLIYSMGNLKGALSQYGGELYMLRSNPFNIDRETPPDFLLGVRLSSAELERRLKEFAVSGESDITLLFGRGSDYVVSSSSDYQSLGLGEERAQEPAVKVQQRRTEEYLHYTIFDRDNHFRLTASIPNDVVMRPIQVYSQWLLLLSAGSVVIVIFFSFWIYRTLHRPLTVLVKGFKKAEQGDMKVKLNPSRQDEFGYLYARFNEMMEHLHALIEENYIQRIRTGEAELKHLQSQITPHFLYNSLFSIKQMAELENVELIKEFSDYLGQYFRYMTRDAAAEVSLGQEVDHALVYLAIQRIRFGSRLRAEVEELPAEYRSIRVPRVLLQPLIENVFEHGLREKHSGGLLRLSYAREESGLEIRVEDNGEGLGGDMIEELSRRLGGTGPAEGERTGLLNVNERLRIRFGPGYGIRVERSRLGGLCVCLQLPAEGEMNPCAAC</sequence>
<organism evidence="14 15">
    <name type="scientific">Paenibacillus mucilaginosus 3016</name>
    <dbReference type="NCBI Taxonomy" id="1116391"/>
    <lineage>
        <taxon>Bacteria</taxon>
        <taxon>Bacillati</taxon>
        <taxon>Bacillota</taxon>
        <taxon>Bacilli</taxon>
        <taxon>Bacillales</taxon>
        <taxon>Paenibacillaceae</taxon>
        <taxon>Paenibacillus</taxon>
    </lineage>
</organism>
<dbReference type="RefSeq" id="WP_014369712.1">
    <property type="nucleotide sequence ID" value="NC_016935.1"/>
</dbReference>
<reference evidence="14 15" key="1">
    <citation type="journal article" date="2012" name="J. Bacteriol.">
        <title>Complete Genome Sequence of Paenibacillus mucilaginosus 3016, a Bacterium Functional as Microbial Fertilizer.</title>
        <authorList>
            <person name="Ma M."/>
            <person name="Wang Z."/>
            <person name="Li L."/>
            <person name="Jiang X."/>
            <person name="Guan D."/>
            <person name="Cao F."/>
            <person name="Chen H."/>
            <person name="Wang X."/>
            <person name="Shen D."/>
            <person name="Du B."/>
            <person name="Li J."/>
        </authorList>
    </citation>
    <scope>NUCLEOTIDE SEQUENCE [LARGE SCALE GENOMIC DNA]</scope>
    <source>
        <strain evidence="14 15">3016</strain>
    </source>
</reference>
<evidence type="ECO:0000313" key="14">
    <source>
        <dbReference type="EMBL" id="AFC29382.1"/>
    </source>
</evidence>
<feature type="domain" description="HAMP" evidence="13">
    <location>
        <begin position="311"/>
        <end position="363"/>
    </location>
</feature>
<evidence type="ECO:0000259" key="13">
    <source>
        <dbReference type="PROSITE" id="PS50885"/>
    </source>
</evidence>
<dbReference type="STRING" id="1116391.PM3016_2496"/>
<keyword evidence="4" id="KW-0808">Transferase</keyword>
<dbReference type="InterPro" id="IPR003594">
    <property type="entry name" value="HATPase_dom"/>
</dbReference>
<dbReference type="CDD" id="cd06225">
    <property type="entry name" value="HAMP"/>
    <property type="match status" value="1"/>
</dbReference>
<keyword evidence="8" id="KW-0067">ATP-binding</keyword>
<evidence type="ECO:0000256" key="4">
    <source>
        <dbReference type="ARBA" id="ARBA00022679"/>
    </source>
</evidence>
<dbReference type="Gene3D" id="3.30.565.10">
    <property type="entry name" value="Histidine kinase-like ATPase, C-terminal domain"/>
    <property type="match status" value="1"/>
</dbReference>
<dbReference type="AlphaFoldDB" id="H6NAD6"/>
<proteinExistence type="predicted"/>
<keyword evidence="2" id="KW-1003">Cell membrane</keyword>
<evidence type="ECO:0000256" key="7">
    <source>
        <dbReference type="ARBA" id="ARBA00022777"/>
    </source>
</evidence>
<keyword evidence="10" id="KW-0902">Two-component regulatory system</keyword>
<evidence type="ECO:0000256" key="5">
    <source>
        <dbReference type="ARBA" id="ARBA00022692"/>
    </source>
</evidence>
<keyword evidence="15" id="KW-1185">Reference proteome</keyword>
<dbReference type="Gene3D" id="6.10.340.10">
    <property type="match status" value="1"/>
</dbReference>
<evidence type="ECO:0000256" key="9">
    <source>
        <dbReference type="ARBA" id="ARBA00022989"/>
    </source>
</evidence>
<keyword evidence="7 14" id="KW-0418">Kinase</keyword>
<keyword evidence="9 12" id="KW-1133">Transmembrane helix</keyword>
<dbReference type="GO" id="GO:0000155">
    <property type="term" value="F:phosphorelay sensor kinase activity"/>
    <property type="evidence" value="ECO:0007669"/>
    <property type="project" value="InterPro"/>
</dbReference>
<accession>H6NAD6</accession>
<dbReference type="GO" id="GO:0005524">
    <property type="term" value="F:ATP binding"/>
    <property type="evidence" value="ECO:0007669"/>
    <property type="project" value="UniProtKB-KW"/>
</dbReference>
<evidence type="ECO:0000256" key="11">
    <source>
        <dbReference type="ARBA" id="ARBA00023136"/>
    </source>
</evidence>
<dbReference type="SUPFAM" id="SSF158472">
    <property type="entry name" value="HAMP domain-like"/>
    <property type="match status" value="1"/>
</dbReference>
<dbReference type="PANTHER" id="PTHR34220">
    <property type="entry name" value="SENSOR HISTIDINE KINASE YPDA"/>
    <property type="match status" value="1"/>
</dbReference>
<dbReference type="Proteomes" id="UP000007523">
    <property type="component" value="Chromosome"/>
</dbReference>
<name>H6NAD6_9BACL</name>
<dbReference type="GO" id="GO:0005886">
    <property type="term" value="C:plasma membrane"/>
    <property type="evidence" value="ECO:0007669"/>
    <property type="project" value="UniProtKB-SubCell"/>
</dbReference>
<feature type="transmembrane region" description="Helical" evidence="12">
    <location>
        <begin position="20"/>
        <end position="40"/>
    </location>
</feature>
<dbReference type="EMBL" id="CP003235">
    <property type="protein sequence ID" value="AFC29382.1"/>
    <property type="molecule type" value="Genomic_DNA"/>
</dbReference>
<evidence type="ECO:0000256" key="12">
    <source>
        <dbReference type="SAM" id="Phobius"/>
    </source>
</evidence>
<evidence type="ECO:0000256" key="8">
    <source>
        <dbReference type="ARBA" id="ARBA00022840"/>
    </source>
</evidence>
<feature type="transmembrane region" description="Helical" evidence="12">
    <location>
        <begin position="290"/>
        <end position="310"/>
    </location>
</feature>
<dbReference type="Pfam" id="PF00672">
    <property type="entry name" value="HAMP"/>
    <property type="match status" value="1"/>
</dbReference>
<dbReference type="PROSITE" id="PS50885">
    <property type="entry name" value="HAMP"/>
    <property type="match status" value="1"/>
</dbReference>
<keyword evidence="6" id="KW-0547">Nucleotide-binding</keyword>
<comment type="subcellular location">
    <subcellularLocation>
        <location evidence="1">Cell membrane</location>
        <topology evidence="1">Multi-pass membrane protein</topology>
    </subcellularLocation>
</comment>
<dbReference type="PANTHER" id="PTHR34220:SF11">
    <property type="entry name" value="SENSOR PROTEIN KINASE HPTS"/>
    <property type="match status" value="1"/>
</dbReference>
<gene>
    <name evidence="14" type="ORF">PM3016_2496</name>
</gene>
<dbReference type="Pfam" id="PF02518">
    <property type="entry name" value="HATPase_c"/>
    <property type="match status" value="1"/>
</dbReference>
<dbReference type="InterPro" id="IPR050640">
    <property type="entry name" value="Bact_2-comp_sensor_kinase"/>
</dbReference>
<dbReference type="HOGENOM" id="CLU_020473_6_2_9"/>
<evidence type="ECO:0000256" key="10">
    <source>
        <dbReference type="ARBA" id="ARBA00023012"/>
    </source>
</evidence>
<dbReference type="InterPro" id="IPR010559">
    <property type="entry name" value="Sig_transdc_His_kin_internal"/>
</dbReference>
<keyword evidence="5 12" id="KW-0812">Transmembrane</keyword>
<evidence type="ECO:0000256" key="1">
    <source>
        <dbReference type="ARBA" id="ARBA00004651"/>
    </source>
</evidence>
<keyword evidence="3" id="KW-0597">Phosphoprotein</keyword>
<dbReference type="SUPFAM" id="SSF55874">
    <property type="entry name" value="ATPase domain of HSP90 chaperone/DNA topoisomerase II/histidine kinase"/>
    <property type="match status" value="1"/>
</dbReference>
<evidence type="ECO:0000256" key="3">
    <source>
        <dbReference type="ARBA" id="ARBA00022553"/>
    </source>
</evidence>
<dbReference type="Pfam" id="PF06580">
    <property type="entry name" value="His_kinase"/>
    <property type="match status" value="1"/>
</dbReference>